<gene>
    <name evidence="15" type="ORF">AMJ39_07585</name>
</gene>
<feature type="binding site" evidence="12">
    <location>
        <position position="110"/>
    </location>
    <ligand>
        <name>Zn(2+)</name>
        <dbReference type="ChEBI" id="CHEBI:29105"/>
    </ligand>
</feature>
<dbReference type="InterPro" id="IPR043135">
    <property type="entry name" value="Fur_C"/>
</dbReference>
<evidence type="ECO:0000256" key="2">
    <source>
        <dbReference type="ARBA" id="ARBA00007957"/>
    </source>
</evidence>
<keyword evidence="6 12" id="KW-0479">Metal-binding</keyword>
<dbReference type="InterPro" id="IPR036388">
    <property type="entry name" value="WH-like_DNA-bd_sf"/>
</dbReference>
<dbReference type="InterPro" id="IPR007167">
    <property type="entry name" value="Fe-transptr_FeoA-like"/>
</dbReference>
<evidence type="ECO:0000313" key="15">
    <source>
        <dbReference type="EMBL" id="KPJ52549.1"/>
    </source>
</evidence>
<dbReference type="Gene3D" id="3.30.1490.190">
    <property type="match status" value="1"/>
</dbReference>
<evidence type="ECO:0000256" key="11">
    <source>
        <dbReference type="ARBA" id="ARBA00023163"/>
    </source>
</evidence>
<feature type="binding site" evidence="12">
    <location>
        <position position="107"/>
    </location>
    <ligand>
        <name>Zn(2+)</name>
        <dbReference type="ChEBI" id="CHEBI:29105"/>
    </ligand>
</feature>
<feature type="binding site" evidence="12">
    <location>
        <position position="150"/>
    </location>
    <ligand>
        <name>Zn(2+)</name>
        <dbReference type="ChEBI" id="CHEBI:29105"/>
    </ligand>
</feature>
<dbReference type="GO" id="GO:0000976">
    <property type="term" value="F:transcription cis-regulatory region binding"/>
    <property type="evidence" value="ECO:0007669"/>
    <property type="project" value="TreeGrafter"/>
</dbReference>
<dbReference type="InterPro" id="IPR008988">
    <property type="entry name" value="Transcriptional_repressor_C"/>
</dbReference>
<evidence type="ECO:0000256" key="3">
    <source>
        <dbReference type="ARBA" id="ARBA00011738"/>
    </source>
</evidence>
<evidence type="ECO:0000256" key="6">
    <source>
        <dbReference type="ARBA" id="ARBA00022723"/>
    </source>
</evidence>
<dbReference type="PANTHER" id="PTHR33202:SF2">
    <property type="entry name" value="FERRIC UPTAKE REGULATION PROTEIN"/>
    <property type="match status" value="1"/>
</dbReference>
<comment type="subunit">
    <text evidence="3">Homodimer.</text>
</comment>
<comment type="cofactor">
    <cofactor evidence="13">
        <name>Mn(2+)</name>
        <dbReference type="ChEBI" id="CHEBI:29035"/>
    </cofactor>
    <cofactor evidence="13">
        <name>Fe(2+)</name>
        <dbReference type="ChEBI" id="CHEBI:29033"/>
    </cofactor>
    <text evidence="13">Binds 1 Mn(2+) or Fe(2+) ion per subunit.</text>
</comment>
<dbReference type="PANTHER" id="PTHR33202">
    <property type="entry name" value="ZINC UPTAKE REGULATION PROTEIN"/>
    <property type="match status" value="1"/>
</dbReference>
<comment type="cofactor">
    <cofactor evidence="12">
        <name>Zn(2+)</name>
        <dbReference type="ChEBI" id="CHEBI:29105"/>
    </cofactor>
    <text evidence="12">Binds 1 zinc ion per subunit.</text>
</comment>
<feature type="binding site" evidence="12">
    <location>
        <position position="147"/>
    </location>
    <ligand>
        <name>Zn(2+)</name>
        <dbReference type="ChEBI" id="CHEBI:29105"/>
    </ligand>
</feature>
<dbReference type="GO" id="GO:1900705">
    <property type="term" value="P:negative regulation of siderophore biosynthetic process"/>
    <property type="evidence" value="ECO:0007669"/>
    <property type="project" value="TreeGrafter"/>
</dbReference>
<dbReference type="Pfam" id="PF01475">
    <property type="entry name" value="FUR"/>
    <property type="match status" value="1"/>
</dbReference>
<protein>
    <recommendedName>
        <fullName evidence="14">Ferrous iron transporter FeoA-like domain-containing protein</fullName>
    </recommendedName>
</protein>
<sequence length="236" mass="26269">MAHNRGGRDPNANLRRQLAHVFAREGLAHSEELDAVIDVFLAADRHLSVTEAKEALERRGLHLDAEAIRDALDLLVSYGLATKRTFESAEPRYEHLHVGEHHDHFICTRCGKIMELRSDEIETLQNDLSQSMGFRPLSHKLELYGLCGDCCGPPSELIPLAMVPTGASVELVDVRGGFGVRHHLQRMGLRIGDQVNVVHNQGFGHMILAVGDTRLVLGQRMAEKLLVRAEEPPEED</sequence>
<feature type="binding site" evidence="13">
    <location>
        <position position="139"/>
    </location>
    <ligand>
        <name>Fe cation</name>
        <dbReference type="ChEBI" id="CHEBI:24875"/>
    </ligand>
</feature>
<keyword evidence="4" id="KW-0963">Cytoplasm</keyword>
<feature type="binding site" evidence="13">
    <location>
        <position position="122"/>
    </location>
    <ligand>
        <name>Fe cation</name>
        <dbReference type="ChEBI" id="CHEBI:24875"/>
    </ligand>
</feature>
<dbReference type="Gene3D" id="2.30.30.90">
    <property type="match status" value="1"/>
</dbReference>
<comment type="similarity">
    <text evidence="2">Belongs to the Fur family.</text>
</comment>
<feature type="binding site" evidence="13">
    <location>
        <position position="103"/>
    </location>
    <ligand>
        <name>Fe cation</name>
        <dbReference type="ChEBI" id="CHEBI:24875"/>
    </ligand>
</feature>
<dbReference type="InterPro" id="IPR038157">
    <property type="entry name" value="FeoA_core_dom"/>
</dbReference>
<dbReference type="InterPro" id="IPR036390">
    <property type="entry name" value="WH_DNA-bd_sf"/>
</dbReference>
<evidence type="ECO:0000256" key="12">
    <source>
        <dbReference type="PIRSR" id="PIRSR602481-1"/>
    </source>
</evidence>
<keyword evidence="5" id="KW-0678">Repressor</keyword>
<dbReference type="SUPFAM" id="SSF50037">
    <property type="entry name" value="C-terminal domain of transcriptional repressors"/>
    <property type="match status" value="1"/>
</dbReference>
<evidence type="ECO:0000256" key="13">
    <source>
        <dbReference type="PIRSR" id="PIRSR602481-2"/>
    </source>
</evidence>
<dbReference type="Proteomes" id="UP000052008">
    <property type="component" value="Unassembled WGS sequence"/>
</dbReference>
<dbReference type="GO" id="GO:0008270">
    <property type="term" value="F:zinc ion binding"/>
    <property type="evidence" value="ECO:0007669"/>
    <property type="project" value="TreeGrafter"/>
</dbReference>
<evidence type="ECO:0000313" key="16">
    <source>
        <dbReference type="Proteomes" id="UP000052008"/>
    </source>
</evidence>
<keyword evidence="10" id="KW-0238">DNA-binding</keyword>
<dbReference type="InterPro" id="IPR002481">
    <property type="entry name" value="FUR"/>
</dbReference>
<dbReference type="Gene3D" id="1.10.10.10">
    <property type="entry name" value="Winged helix-like DNA-binding domain superfamily/Winged helix DNA-binding domain"/>
    <property type="match status" value="1"/>
</dbReference>
<dbReference type="GO" id="GO:0003700">
    <property type="term" value="F:DNA-binding transcription factor activity"/>
    <property type="evidence" value="ECO:0007669"/>
    <property type="project" value="InterPro"/>
</dbReference>
<dbReference type="GO" id="GO:0045892">
    <property type="term" value="P:negative regulation of DNA-templated transcription"/>
    <property type="evidence" value="ECO:0007669"/>
    <property type="project" value="TreeGrafter"/>
</dbReference>
<feature type="domain" description="Ferrous iron transporter FeoA-like" evidence="14">
    <location>
        <begin position="158"/>
        <end position="229"/>
    </location>
</feature>
<evidence type="ECO:0000256" key="8">
    <source>
        <dbReference type="ARBA" id="ARBA00023004"/>
    </source>
</evidence>
<comment type="caution">
    <text evidence="15">The sequence shown here is derived from an EMBL/GenBank/DDBJ whole genome shotgun (WGS) entry which is preliminary data.</text>
</comment>
<keyword evidence="9" id="KW-0805">Transcription regulation</keyword>
<evidence type="ECO:0000259" key="14">
    <source>
        <dbReference type="SMART" id="SM00899"/>
    </source>
</evidence>
<dbReference type="AlphaFoldDB" id="A0A0S7WQQ7"/>
<dbReference type="CDD" id="cd07153">
    <property type="entry name" value="Fur_like"/>
    <property type="match status" value="1"/>
</dbReference>
<evidence type="ECO:0000256" key="9">
    <source>
        <dbReference type="ARBA" id="ARBA00023015"/>
    </source>
</evidence>
<evidence type="ECO:0000256" key="10">
    <source>
        <dbReference type="ARBA" id="ARBA00023125"/>
    </source>
</evidence>
<dbReference type="GO" id="GO:0005829">
    <property type="term" value="C:cytosol"/>
    <property type="evidence" value="ECO:0007669"/>
    <property type="project" value="TreeGrafter"/>
</dbReference>
<evidence type="ECO:0000256" key="5">
    <source>
        <dbReference type="ARBA" id="ARBA00022491"/>
    </source>
</evidence>
<name>A0A0S7WQQ7_UNCT6</name>
<proteinExistence type="inferred from homology"/>
<keyword evidence="7 12" id="KW-0862">Zinc</keyword>
<reference evidence="15 16" key="1">
    <citation type="journal article" date="2015" name="Microbiome">
        <title>Genomic resolution of linkages in carbon, nitrogen, and sulfur cycling among widespread estuary sediment bacteria.</title>
        <authorList>
            <person name="Baker B.J."/>
            <person name="Lazar C.S."/>
            <person name="Teske A.P."/>
            <person name="Dick G.J."/>
        </authorList>
    </citation>
    <scope>NUCLEOTIDE SEQUENCE [LARGE SCALE GENOMIC DNA]</scope>
    <source>
        <strain evidence="15">DG_24</strain>
    </source>
</reference>
<accession>A0A0S7WQQ7</accession>
<evidence type="ECO:0000256" key="4">
    <source>
        <dbReference type="ARBA" id="ARBA00022490"/>
    </source>
</evidence>
<keyword evidence="11" id="KW-0804">Transcription</keyword>
<dbReference type="SUPFAM" id="SSF46785">
    <property type="entry name" value="Winged helix' DNA-binding domain"/>
    <property type="match status" value="1"/>
</dbReference>
<evidence type="ECO:0000256" key="1">
    <source>
        <dbReference type="ARBA" id="ARBA00004496"/>
    </source>
</evidence>
<dbReference type="EMBL" id="LIZS01000053">
    <property type="protein sequence ID" value="KPJ52549.1"/>
    <property type="molecule type" value="Genomic_DNA"/>
</dbReference>
<keyword evidence="8 13" id="KW-0408">Iron</keyword>
<dbReference type="Pfam" id="PF04023">
    <property type="entry name" value="FeoA"/>
    <property type="match status" value="1"/>
</dbReference>
<feature type="binding site" evidence="13">
    <location>
        <position position="101"/>
    </location>
    <ligand>
        <name>Fe cation</name>
        <dbReference type="ChEBI" id="CHEBI:24875"/>
    </ligand>
</feature>
<organism evidence="15 16">
    <name type="scientific">candidate division TA06 bacterium DG_24</name>
    <dbReference type="NCBI Taxonomy" id="1703770"/>
    <lineage>
        <taxon>Bacteria</taxon>
        <taxon>Bacteria division TA06</taxon>
    </lineage>
</organism>
<evidence type="ECO:0000256" key="7">
    <source>
        <dbReference type="ARBA" id="ARBA00022833"/>
    </source>
</evidence>
<dbReference type="SMART" id="SM00899">
    <property type="entry name" value="FeoA"/>
    <property type="match status" value="1"/>
</dbReference>
<comment type="subcellular location">
    <subcellularLocation>
        <location evidence="1">Cytoplasm</location>
    </subcellularLocation>
</comment>
<dbReference type="STRING" id="1703770.AMJ39_07585"/>